<dbReference type="EMBL" id="MHQY01000044">
    <property type="protein sequence ID" value="OHA12648.1"/>
    <property type="molecule type" value="Genomic_DNA"/>
</dbReference>
<evidence type="ECO:0000313" key="2">
    <source>
        <dbReference type="Proteomes" id="UP000177171"/>
    </source>
</evidence>
<evidence type="ECO:0000313" key="1">
    <source>
        <dbReference type="EMBL" id="OHA12648.1"/>
    </source>
</evidence>
<reference evidence="1 2" key="1">
    <citation type="journal article" date="2016" name="Nat. Commun.">
        <title>Thousands of microbial genomes shed light on interconnected biogeochemical processes in an aquifer system.</title>
        <authorList>
            <person name="Anantharaman K."/>
            <person name="Brown C.T."/>
            <person name="Hug L.A."/>
            <person name="Sharon I."/>
            <person name="Castelle C.J."/>
            <person name="Probst A.J."/>
            <person name="Thomas B.C."/>
            <person name="Singh A."/>
            <person name="Wilkins M.J."/>
            <person name="Karaoz U."/>
            <person name="Brodie E.L."/>
            <person name="Williams K.H."/>
            <person name="Hubbard S.S."/>
            <person name="Banfield J.F."/>
        </authorList>
    </citation>
    <scope>NUCLEOTIDE SEQUENCE [LARGE SCALE GENOMIC DNA]</scope>
</reference>
<organism evidence="1 2">
    <name type="scientific">Candidatus Sungbacteria bacterium RIFCSPLOWO2_12_FULL_41_11</name>
    <dbReference type="NCBI Taxonomy" id="1802286"/>
    <lineage>
        <taxon>Bacteria</taxon>
        <taxon>Candidatus Sungiibacteriota</taxon>
    </lineage>
</organism>
<dbReference type="Proteomes" id="UP000177171">
    <property type="component" value="Unassembled WGS sequence"/>
</dbReference>
<sequence>MTAEIQHKTIAEDGWQNFSLLEQLGNVGSEIHRALIRKENKRAYEKSLERALELMDLTIKDPRWKGRLKEILRAKEMVVDAMYGGKEYGSTFEDLDKYFFQFALAARLKK</sequence>
<comment type="caution">
    <text evidence="1">The sequence shown here is derived from an EMBL/GenBank/DDBJ whole genome shotgun (WGS) entry which is preliminary data.</text>
</comment>
<protein>
    <submittedName>
        <fullName evidence="1">Uncharacterized protein</fullName>
    </submittedName>
</protein>
<dbReference type="AlphaFoldDB" id="A0A1G2LLZ0"/>
<name>A0A1G2LLZ0_9BACT</name>
<accession>A0A1G2LLZ0</accession>
<proteinExistence type="predicted"/>
<gene>
    <name evidence="1" type="ORF">A3G49_00020</name>
</gene>